<dbReference type="EMBL" id="BAAAZP010000222">
    <property type="protein sequence ID" value="GAA3713683.1"/>
    <property type="molecule type" value="Genomic_DNA"/>
</dbReference>
<organism evidence="2 3">
    <name type="scientific">Nonomuraea antimicrobica</name>
    <dbReference type="NCBI Taxonomy" id="561173"/>
    <lineage>
        <taxon>Bacteria</taxon>
        <taxon>Bacillati</taxon>
        <taxon>Actinomycetota</taxon>
        <taxon>Actinomycetes</taxon>
        <taxon>Streptosporangiales</taxon>
        <taxon>Streptosporangiaceae</taxon>
        <taxon>Nonomuraea</taxon>
    </lineage>
</organism>
<name>A0ABP7E5K2_9ACTN</name>
<evidence type="ECO:0000259" key="1">
    <source>
        <dbReference type="Pfam" id="PF01695"/>
    </source>
</evidence>
<dbReference type="InterPro" id="IPR002611">
    <property type="entry name" value="IstB_ATP-bd"/>
</dbReference>
<dbReference type="Pfam" id="PF01695">
    <property type="entry name" value="IstB_IS21"/>
    <property type="match status" value="1"/>
</dbReference>
<proteinExistence type="predicted"/>
<protein>
    <recommendedName>
        <fullName evidence="1">IstB-like ATP-binding domain-containing protein</fullName>
    </recommendedName>
</protein>
<keyword evidence="3" id="KW-1185">Reference proteome</keyword>
<evidence type="ECO:0000313" key="3">
    <source>
        <dbReference type="Proteomes" id="UP001500902"/>
    </source>
</evidence>
<feature type="domain" description="IstB-like ATP-binding" evidence="1">
    <location>
        <begin position="5"/>
        <end position="44"/>
    </location>
</feature>
<reference evidence="3" key="1">
    <citation type="journal article" date="2019" name="Int. J. Syst. Evol. Microbiol.">
        <title>The Global Catalogue of Microorganisms (GCM) 10K type strain sequencing project: providing services to taxonomists for standard genome sequencing and annotation.</title>
        <authorList>
            <consortium name="The Broad Institute Genomics Platform"/>
            <consortium name="The Broad Institute Genome Sequencing Center for Infectious Disease"/>
            <person name="Wu L."/>
            <person name="Ma J."/>
        </authorList>
    </citation>
    <scope>NUCLEOTIDE SEQUENCE [LARGE SCALE GENOMIC DNA]</scope>
    <source>
        <strain evidence="3">JCM 16904</strain>
    </source>
</reference>
<dbReference type="Proteomes" id="UP001500902">
    <property type="component" value="Unassembled WGS sequence"/>
</dbReference>
<comment type="caution">
    <text evidence="2">The sequence shown here is derived from an EMBL/GenBank/DDBJ whole genome shotgun (WGS) entry which is preliminary data.</text>
</comment>
<dbReference type="RefSeq" id="WP_344894781.1">
    <property type="nucleotide sequence ID" value="NZ_BAAAZP010000222.1"/>
</dbReference>
<accession>A0ABP7E5K2</accession>
<sequence>MPSPDDWAKTFTDPCLCAAMLDRLAFGRDTIETGTNSYRRAQTRATQQA</sequence>
<gene>
    <name evidence="2" type="ORF">GCM10022224_094080</name>
</gene>
<evidence type="ECO:0000313" key="2">
    <source>
        <dbReference type="EMBL" id="GAA3713683.1"/>
    </source>
</evidence>